<evidence type="ECO:0000313" key="4">
    <source>
        <dbReference type="Proteomes" id="UP000023152"/>
    </source>
</evidence>
<sequence>MCERTNKSKNIKKNVKRKSKKKIEETKEEEKTTEQARNGRGSVDTSGYQFTKKTSIPIGLLPQDVDDEMEAEYNKEIEKYLKQQQESTKIVFRIILTGPGETGAFMCVSFFFFFCKQQTN</sequence>
<evidence type="ECO:0000313" key="3">
    <source>
        <dbReference type="EMBL" id="ETO24163.1"/>
    </source>
</evidence>
<feature type="region of interest" description="Disordered" evidence="1">
    <location>
        <begin position="1"/>
        <end position="48"/>
    </location>
</feature>
<evidence type="ECO:0000256" key="2">
    <source>
        <dbReference type="SAM" id="Phobius"/>
    </source>
</evidence>
<dbReference type="AlphaFoldDB" id="X6NE46"/>
<gene>
    <name evidence="3" type="ORF">RFI_12996</name>
</gene>
<reference evidence="3 4" key="1">
    <citation type="journal article" date="2013" name="Curr. Biol.">
        <title>The Genome of the Foraminiferan Reticulomyxa filosa.</title>
        <authorList>
            <person name="Glockner G."/>
            <person name="Hulsmann N."/>
            <person name="Schleicher M."/>
            <person name="Noegel A.A."/>
            <person name="Eichinger L."/>
            <person name="Gallinger C."/>
            <person name="Pawlowski J."/>
            <person name="Sierra R."/>
            <person name="Euteneuer U."/>
            <person name="Pillet L."/>
            <person name="Moustafa A."/>
            <person name="Platzer M."/>
            <person name="Groth M."/>
            <person name="Szafranski K."/>
            <person name="Schliwa M."/>
        </authorList>
    </citation>
    <scope>NUCLEOTIDE SEQUENCE [LARGE SCALE GENOMIC DNA]</scope>
</reference>
<accession>X6NE46</accession>
<name>X6NE46_RETFI</name>
<dbReference type="EMBL" id="ASPP01009395">
    <property type="protein sequence ID" value="ETO24163.1"/>
    <property type="molecule type" value="Genomic_DNA"/>
</dbReference>
<comment type="caution">
    <text evidence="3">The sequence shown here is derived from an EMBL/GenBank/DDBJ whole genome shotgun (WGS) entry which is preliminary data.</text>
</comment>
<keyword evidence="2" id="KW-0812">Transmembrane</keyword>
<keyword evidence="4" id="KW-1185">Reference proteome</keyword>
<keyword evidence="2" id="KW-0472">Membrane</keyword>
<feature type="transmembrane region" description="Helical" evidence="2">
    <location>
        <begin position="90"/>
        <end position="114"/>
    </location>
</feature>
<proteinExistence type="predicted"/>
<protein>
    <submittedName>
        <fullName evidence="3">Uncharacterized protein</fullName>
    </submittedName>
</protein>
<feature type="compositionally biased region" description="Basic residues" evidence="1">
    <location>
        <begin position="7"/>
        <end position="21"/>
    </location>
</feature>
<feature type="compositionally biased region" description="Basic and acidic residues" evidence="1">
    <location>
        <begin position="22"/>
        <end position="34"/>
    </location>
</feature>
<keyword evidence="2" id="KW-1133">Transmembrane helix</keyword>
<evidence type="ECO:0000256" key="1">
    <source>
        <dbReference type="SAM" id="MobiDB-lite"/>
    </source>
</evidence>
<dbReference type="Proteomes" id="UP000023152">
    <property type="component" value="Unassembled WGS sequence"/>
</dbReference>
<organism evidence="3 4">
    <name type="scientific">Reticulomyxa filosa</name>
    <dbReference type="NCBI Taxonomy" id="46433"/>
    <lineage>
        <taxon>Eukaryota</taxon>
        <taxon>Sar</taxon>
        <taxon>Rhizaria</taxon>
        <taxon>Retaria</taxon>
        <taxon>Foraminifera</taxon>
        <taxon>Monothalamids</taxon>
        <taxon>Reticulomyxidae</taxon>
        <taxon>Reticulomyxa</taxon>
    </lineage>
</organism>